<evidence type="ECO:0000313" key="5">
    <source>
        <dbReference type="EMBL" id="KAK4443156.1"/>
    </source>
</evidence>
<dbReference type="GO" id="GO:0005506">
    <property type="term" value="F:iron ion binding"/>
    <property type="evidence" value="ECO:0007669"/>
    <property type="project" value="InterPro"/>
</dbReference>
<dbReference type="InterPro" id="IPR002401">
    <property type="entry name" value="Cyt_P450_E_grp-I"/>
</dbReference>
<reference evidence="5" key="1">
    <citation type="journal article" date="2023" name="Mol. Phylogenet. Evol.">
        <title>Genome-scale phylogeny and comparative genomics of the fungal order Sordariales.</title>
        <authorList>
            <person name="Hensen N."/>
            <person name="Bonometti L."/>
            <person name="Westerberg I."/>
            <person name="Brannstrom I.O."/>
            <person name="Guillou S."/>
            <person name="Cros-Aarteil S."/>
            <person name="Calhoun S."/>
            <person name="Haridas S."/>
            <person name="Kuo A."/>
            <person name="Mondo S."/>
            <person name="Pangilinan J."/>
            <person name="Riley R."/>
            <person name="LaButti K."/>
            <person name="Andreopoulos B."/>
            <person name="Lipzen A."/>
            <person name="Chen C."/>
            <person name="Yan M."/>
            <person name="Daum C."/>
            <person name="Ng V."/>
            <person name="Clum A."/>
            <person name="Steindorff A."/>
            <person name="Ohm R.A."/>
            <person name="Martin F."/>
            <person name="Silar P."/>
            <person name="Natvig D.O."/>
            <person name="Lalanne C."/>
            <person name="Gautier V."/>
            <person name="Ament-Velasquez S.L."/>
            <person name="Kruys A."/>
            <person name="Hutchinson M.I."/>
            <person name="Powell A.J."/>
            <person name="Barry K."/>
            <person name="Miller A.N."/>
            <person name="Grigoriev I.V."/>
            <person name="Debuchy R."/>
            <person name="Gladieux P."/>
            <person name="Hiltunen Thoren M."/>
            <person name="Johannesson H."/>
        </authorList>
    </citation>
    <scope>NUCLEOTIDE SEQUENCE</scope>
    <source>
        <strain evidence="5">PSN243</strain>
    </source>
</reference>
<dbReference type="GO" id="GO:0016705">
    <property type="term" value="F:oxidoreductase activity, acting on paired donors, with incorporation or reduction of molecular oxygen"/>
    <property type="evidence" value="ECO:0007669"/>
    <property type="project" value="InterPro"/>
</dbReference>
<keyword evidence="2 4" id="KW-0479">Metal-binding</keyword>
<evidence type="ECO:0000256" key="2">
    <source>
        <dbReference type="ARBA" id="ARBA00022723"/>
    </source>
</evidence>
<keyword evidence="6" id="KW-1185">Reference proteome</keyword>
<evidence type="ECO:0000256" key="3">
    <source>
        <dbReference type="ARBA" id="ARBA00023004"/>
    </source>
</evidence>
<gene>
    <name evidence="5" type="ORF">QBC34DRAFT_488470</name>
</gene>
<reference evidence="5" key="2">
    <citation type="submission" date="2023-05" db="EMBL/GenBank/DDBJ databases">
        <authorList>
            <consortium name="Lawrence Berkeley National Laboratory"/>
            <person name="Steindorff A."/>
            <person name="Hensen N."/>
            <person name="Bonometti L."/>
            <person name="Westerberg I."/>
            <person name="Brannstrom I.O."/>
            <person name="Guillou S."/>
            <person name="Cros-Aarteil S."/>
            <person name="Calhoun S."/>
            <person name="Haridas S."/>
            <person name="Kuo A."/>
            <person name="Mondo S."/>
            <person name="Pangilinan J."/>
            <person name="Riley R."/>
            <person name="Labutti K."/>
            <person name="Andreopoulos B."/>
            <person name="Lipzen A."/>
            <person name="Chen C."/>
            <person name="Yanf M."/>
            <person name="Daum C."/>
            <person name="Ng V."/>
            <person name="Clum A."/>
            <person name="Ohm R."/>
            <person name="Martin F."/>
            <person name="Silar P."/>
            <person name="Natvig D."/>
            <person name="Lalanne C."/>
            <person name="Gautier V."/>
            <person name="Ament-Velasquez S.L."/>
            <person name="Kruys A."/>
            <person name="Hutchinson M.I."/>
            <person name="Powell A.J."/>
            <person name="Barry K."/>
            <person name="Miller A.N."/>
            <person name="Grigoriev I.V."/>
            <person name="Debuchy R."/>
            <person name="Gladieux P."/>
            <person name="Thoren M.H."/>
            <person name="Johannesson H."/>
        </authorList>
    </citation>
    <scope>NUCLEOTIDE SEQUENCE</scope>
    <source>
        <strain evidence="5">PSN243</strain>
    </source>
</reference>
<dbReference type="Pfam" id="PF00067">
    <property type="entry name" value="p450"/>
    <property type="match status" value="1"/>
</dbReference>
<feature type="binding site" description="axial binding residue" evidence="4">
    <location>
        <position position="462"/>
    </location>
    <ligand>
        <name>heme</name>
        <dbReference type="ChEBI" id="CHEBI:30413"/>
    </ligand>
    <ligandPart>
        <name>Fe</name>
        <dbReference type="ChEBI" id="CHEBI:18248"/>
    </ligandPart>
</feature>
<dbReference type="Proteomes" id="UP001321760">
    <property type="component" value="Unassembled WGS sequence"/>
</dbReference>
<evidence type="ECO:0000256" key="4">
    <source>
        <dbReference type="PIRSR" id="PIRSR602401-1"/>
    </source>
</evidence>
<dbReference type="PRINTS" id="PR00463">
    <property type="entry name" value="EP450I"/>
</dbReference>
<sequence>MNETTTASFPNTLNPFRQNAHPTSTILTLLLLTLPTLYALQTLHTYRRLSHIPGPLLNALTPFVITYHCLRGDINTYNQRLVEQYGPLVRVTPTIVMISDAKTLAYVCSNKAGYRRGLFFEFTRWSLERRSSLSMRGNEERKERKGKLGPAFIGPGLALMEQRVDKTIREFVRLVERKYLSTPKEVKPMEFGRRVQLFTLDVVTNVTFGEPFGFLKTDGDVERYIEMNEAMLPLWGILGTMPWLVHVMHAWPINKMMPGDGDKVGFGRLMKFATEAVKKRLEPDSGDSEHDLIRAFLKNGLEPEDVVQECITLVVAGTETTTVAIRMTMLALLTNPPVYAKLQAEIDAYYADKPPDHIISYSDTKSLPYLQAVIREGMRLWPPAAGLMTKEVPKGGDVLHGHFLPEGTEVGQIMVGIGRQPEVWGPDGEVFRPERWFDVDAGKREEMVMASDINFSAGKYLCLGKSVALMEIGKFLAELLRRYDLAAHNAAQPAKVTDPLVWITSDFFVRFTRREGLGQKEQWGICL</sequence>
<dbReference type="PANTHER" id="PTHR24305">
    <property type="entry name" value="CYTOCHROME P450"/>
    <property type="match status" value="1"/>
</dbReference>
<comment type="cofactor">
    <cofactor evidence="4">
        <name>heme</name>
        <dbReference type="ChEBI" id="CHEBI:30413"/>
    </cofactor>
</comment>
<comment type="caution">
    <text evidence="5">The sequence shown here is derived from an EMBL/GenBank/DDBJ whole genome shotgun (WGS) entry which is preliminary data.</text>
</comment>
<dbReference type="AlphaFoldDB" id="A0AAV9G3H7"/>
<dbReference type="InterPro" id="IPR036396">
    <property type="entry name" value="Cyt_P450_sf"/>
</dbReference>
<dbReference type="PANTHER" id="PTHR24305:SF168">
    <property type="entry name" value="P450, PUTATIVE (EUROFUNG)-RELATED"/>
    <property type="match status" value="1"/>
</dbReference>
<dbReference type="SUPFAM" id="SSF48264">
    <property type="entry name" value="Cytochrome P450"/>
    <property type="match status" value="1"/>
</dbReference>
<dbReference type="EMBL" id="MU865998">
    <property type="protein sequence ID" value="KAK4443156.1"/>
    <property type="molecule type" value="Genomic_DNA"/>
</dbReference>
<dbReference type="InterPro" id="IPR050121">
    <property type="entry name" value="Cytochrome_P450_monoxygenase"/>
</dbReference>
<dbReference type="InterPro" id="IPR001128">
    <property type="entry name" value="Cyt_P450"/>
</dbReference>
<keyword evidence="1 4" id="KW-0349">Heme</keyword>
<protein>
    <submittedName>
        <fullName evidence="5">Cytochrome P450 E-class, group I</fullName>
    </submittedName>
</protein>
<dbReference type="PRINTS" id="PR00385">
    <property type="entry name" value="P450"/>
</dbReference>
<proteinExistence type="predicted"/>
<keyword evidence="3 4" id="KW-0408">Iron</keyword>
<dbReference type="GO" id="GO:0004497">
    <property type="term" value="F:monooxygenase activity"/>
    <property type="evidence" value="ECO:0007669"/>
    <property type="project" value="InterPro"/>
</dbReference>
<dbReference type="CDD" id="cd11060">
    <property type="entry name" value="CYP57A1-like"/>
    <property type="match status" value="1"/>
</dbReference>
<evidence type="ECO:0000313" key="6">
    <source>
        <dbReference type="Proteomes" id="UP001321760"/>
    </source>
</evidence>
<organism evidence="5 6">
    <name type="scientific">Podospora aff. communis PSN243</name>
    <dbReference type="NCBI Taxonomy" id="3040156"/>
    <lineage>
        <taxon>Eukaryota</taxon>
        <taxon>Fungi</taxon>
        <taxon>Dikarya</taxon>
        <taxon>Ascomycota</taxon>
        <taxon>Pezizomycotina</taxon>
        <taxon>Sordariomycetes</taxon>
        <taxon>Sordariomycetidae</taxon>
        <taxon>Sordariales</taxon>
        <taxon>Podosporaceae</taxon>
        <taxon>Podospora</taxon>
    </lineage>
</organism>
<accession>A0AAV9G3H7</accession>
<name>A0AAV9G3H7_9PEZI</name>
<evidence type="ECO:0000256" key="1">
    <source>
        <dbReference type="ARBA" id="ARBA00022617"/>
    </source>
</evidence>
<dbReference type="GO" id="GO:0020037">
    <property type="term" value="F:heme binding"/>
    <property type="evidence" value="ECO:0007669"/>
    <property type="project" value="InterPro"/>
</dbReference>
<dbReference type="Gene3D" id="1.10.630.10">
    <property type="entry name" value="Cytochrome P450"/>
    <property type="match status" value="1"/>
</dbReference>